<dbReference type="InterPro" id="IPR049751">
    <property type="entry name" value="TraI/MobA_relaxases"/>
</dbReference>
<name>A0A4R5VRC0_9BURK</name>
<proteinExistence type="predicted"/>
<reference evidence="5 6" key="1">
    <citation type="submission" date="2019-03" db="EMBL/GenBank/DDBJ databases">
        <title>Sapientia aquatica gen. nov., sp. nov., isolated from a crater lake.</title>
        <authorList>
            <person name="Felfoldi T."/>
            <person name="Szabo A."/>
            <person name="Toth E."/>
            <person name="Schumann P."/>
            <person name="Keki Z."/>
            <person name="Marialigeti K."/>
            <person name="Mathe I."/>
        </authorList>
    </citation>
    <scope>NUCLEOTIDE SEQUENCE [LARGE SCALE GENOMIC DNA]</scope>
    <source>
        <strain evidence="5 6">SA-152</strain>
    </source>
</reference>
<feature type="domain" description="Large polyvalent protein-associated" evidence="3">
    <location>
        <begin position="504"/>
        <end position="570"/>
    </location>
</feature>
<feature type="domain" description="MobA/VirD2-like nuclease" evidence="2">
    <location>
        <begin position="65"/>
        <end position="176"/>
    </location>
</feature>
<evidence type="ECO:0000313" key="5">
    <source>
        <dbReference type="EMBL" id="TDK61215.1"/>
    </source>
</evidence>
<sequence length="604" mass="68550">MISKNIEPRKDGISSALDAIKYGVGLKIDKGTGEWLDKSYRTRFQCFGLIDNGVYFDRDPDSMITTVDKAALEMQTILDLSTKVDQKNKLGHFVFSFGQEKPSEAVLLDTEDSMRKALKLSENHFVSCLHNDNGHWHLHIFVSRIEKQKPFRGNSLWRDRTLRDLVCREIEERHNLRRDNGLHEIDANGIMTEVPLQLRIARRESNSNPNQLSDRALSLEKITGQQSFQSWCNEVRIGDRLIHAKSWKEMHHAATAYQCQIKQRGAGYVICPIEGKGGLPISKVGITKVQQRLGPFVPIDSEAKEASVESSLKYSSKSIIDDGLFFDEWRSKKSGFSKFRQEKWAEFRETATKRRNAILSQYKTDLAEIRSTKSGISAVAARSVVQINHAAKLTEFASIIRQEKQLLKVDITARQPGTNYREYLFNLAKENDIALETLRGHSAKHSTNVSRESEWAELKIISTFAGNNEHPIRRLPIKHLVLDNGTVVYDLGENRSILDSAIAKQIQLNSAAANDVDSVEIALRFSISKFGHEISLSGPQSFQNMVVEIAVRNGLTVNFTDPVLEKLRTDLSMKKNPIKPQRETHHHVKRIGTSRRAKNISRTR</sequence>
<evidence type="ECO:0000259" key="3">
    <source>
        <dbReference type="Pfam" id="PF18821"/>
    </source>
</evidence>
<evidence type="ECO:0000259" key="4">
    <source>
        <dbReference type="Pfam" id="PF22863"/>
    </source>
</evidence>
<organism evidence="5 6">
    <name type="scientific">Sapientia aquatica</name>
    <dbReference type="NCBI Taxonomy" id="1549640"/>
    <lineage>
        <taxon>Bacteria</taxon>
        <taxon>Pseudomonadati</taxon>
        <taxon>Pseudomonadota</taxon>
        <taxon>Betaproteobacteria</taxon>
        <taxon>Burkholderiales</taxon>
        <taxon>Oxalobacteraceae</taxon>
        <taxon>Sapientia</taxon>
    </lineage>
</organism>
<dbReference type="OrthoDB" id="279005at2"/>
<dbReference type="AlphaFoldDB" id="A0A4R5VRC0"/>
<dbReference type="NCBIfam" id="NF041893">
    <property type="entry name" value="TraI_MobP_relax"/>
    <property type="match status" value="1"/>
</dbReference>
<dbReference type="Pfam" id="PF22863">
    <property type="entry name" value="TraI_middle"/>
    <property type="match status" value="1"/>
</dbReference>
<evidence type="ECO:0000256" key="1">
    <source>
        <dbReference type="SAM" id="MobiDB-lite"/>
    </source>
</evidence>
<evidence type="ECO:0000313" key="6">
    <source>
        <dbReference type="Proteomes" id="UP000294829"/>
    </source>
</evidence>
<dbReference type="InterPro" id="IPR054462">
    <property type="entry name" value="TraI_M"/>
</dbReference>
<dbReference type="EMBL" id="SMYL01000014">
    <property type="protein sequence ID" value="TDK61215.1"/>
    <property type="molecule type" value="Genomic_DNA"/>
</dbReference>
<comment type="caution">
    <text evidence="5">The sequence shown here is derived from an EMBL/GenBank/DDBJ whole genome shotgun (WGS) entry which is preliminary data.</text>
</comment>
<protein>
    <submittedName>
        <fullName evidence="5">Uncharacterized protein</fullName>
    </submittedName>
</protein>
<dbReference type="RefSeq" id="WP_133330984.1">
    <property type="nucleotide sequence ID" value="NZ_SMYL01000014.1"/>
</dbReference>
<accession>A0A4R5VRC0</accession>
<gene>
    <name evidence="5" type="ORF">E2I14_17675</name>
</gene>
<keyword evidence="6" id="KW-1185">Reference proteome</keyword>
<dbReference type="Proteomes" id="UP000294829">
    <property type="component" value="Unassembled WGS sequence"/>
</dbReference>
<feature type="region of interest" description="Disordered" evidence="1">
    <location>
        <begin position="580"/>
        <end position="604"/>
    </location>
</feature>
<feature type="compositionally biased region" description="Basic residues" evidence="1">
    <location>
        <begin position="584"/>
        <end position="604"/>
    </location>
</feature>
<dbReference type="InterPro" id="IPR040677">
    <property type="entry name" value="LPD7"/>
</dbReference>
<feature type="domain" description="TraI-like middle" evidence="4">
    <location>
        <begin position="214"/>
        <end position="298"/>
    </location>
</feature>
<evidence type="ECO:0000259" key="2">
    <source>
        <dbReference type="Pfam" id="PF03432"/>
    </source>
</evidence>
<dbReference type="Pfam" id="PF18821">
    <property type="entry name" value="LPD7"/>
    <property type="match status" value="1"/>
</dbReference>
<dbReference type="Pfam" id="PF03432">
    <property type="entry name" value="Relaxase"/>
    <property type="match status" value="1"/>
</dbReference>
<dbReference type="InterPro" id="IPR005094">
    <property type="entry name" value="Endonuclease_MobA/VirD2"/>
</dbReference>